<dbReference type="AlphaFoldDB" id="A5ZQ47"/>
<reference evidence="1 2" key="1">
    <citation type="submission" date="2007-03" db="EMBL/GenBank/DDBJ databases">
        <authorList>
            <person name="Fulton L."/>
            <person name="Clifton S."/>
            <person name="Fulton B."/>
            <person name="Xu J."/>
            <person name="Minx P."/>
            <person name="Pepin K.H."/>
            <person name="Johnson M."/>
            <person name="Thiruvilangam P."/>
            <person name="Bhonagiri V."/>
            <person name="Nash W.E."/>
            <person name="Mardis E.R."/>
            <person name="Wilson R.K."/>
        </authorList>
    </citation>
    <scope>NUCLEOTIDE SEQUENCE [LARGE SCALE GENOMIC DNA]</scope>
    <source>
        <strain evidence="1 2">ATCC 29174</strain>
    </source>
</reference>
<comment type="caution">
    <text evidence="1">The sequence shown here is derived from an EMBL/GenBank/DDBJ whole genome shotgun (WGS) entry which is preliminary data.</text>
</comment>
<accession>A5ZQ47</accession>
<evidence type="ECO:0000313" key="2">
    <source>
        <dbReference type="Proteomes" id="UP000006002"/>
    </source>
</evidence>
<evidence type="ECO:0000313" key="1">
    <source>
        <dbReference type="EMBL" id="EDM88211.1"/>
    </source>
</evidence>
<gene>
    <name evidence="1" type="ORF">RUMOBE_01117</name>
</gene>
<dbReference type="EMBL" id="AAVO02000003">
    <property type="protein sequence ID" value="EDM88211.1"/>
    <property type="molecule type" value="Genomic_DNA"/>
</dbReference>
<dbReference type="HOGENOM" id="CLU_3285739_0_0_9"/>
<sequence>MSTPKIARIIQVQKLLNERQNIIILRNMKQNKGFEEESIL</sequence>
<proteinExistence type="predicted"/>
<reference evidence="1 2" key="2">
    <citation type="submission" date="2007-04" db="EMBL/GenBank/DDBJ databases">
        <title>Draft genome sequence of Ruminococcus obeum (ATCC 29174).</title>
        <authorList>
            <person name="Sudarsanam P."/>
            <person name="Ley R."/>
            <person name="Guruge J."/>
            <person name="Turnbaugh P.J."/>
            <person name="Mahowald M."/>
            <person name="Liep D."/>
            <person name="Gordon J."/>
        </authorList>
    </citation>
    <scope>NUCLEOTIDE SEQUENCE [LARGE SCALE GENOMIC DNA]</scope>
    <source>
        <strain evidence="1 2">ATCC 29174</strain>
    </source>
</reference>
<dbReference type="Proteomes" id="UP000006002">
    <property type="component" value="Unassembled WGS sequence"/>
</dbReference>
<protein>
    <submittedName>
        <fullName evidence="1">Uncharacterized protein</fullName>
    </submittedName>
</protein>
<organism evidence="1 2">
    <name type="scientific">Blautia obeum ATCC 29174</name>
    <dbReference type="NCBI Taxonomy" id="411459"/>
    <lineage>
        <taxon>Bacteria</taxon>
        <taxon>Bacillati</taxon>
        <taxon>Bacillota</taxon>
        <taxon>Clostridia</taxon>
        <taxon>Lachnospirales</taxon>
        <taxon>Lachnospiraceae</taxon>
        <taxon>Blautia</taxon>
    </lineage>
</organism>
<name>A5ZQ47_9FIRM</name>